<dbReference type="Proteomes" id="UP000182894">
    <property type="component" value="Unassembled WGS sequence"/>
</dbReference>
<dbReference type="OrthoDB" id="1149075at2"/>
<organism evidence="7 8">
    <name type="scientific">Pseudomonas abietaniphila</name>
    <dbReference type="NCBI Taxonomy" id="89065"/>
    <lineage>
        <taxon>Bacteria</taxon>
        <taxon>Pseudomonadati</taxon>
        <taxon>Pseudomonadota</taxon>
        <taxon>Gammaproteobacteria</taxon>
        <taxon>Pseudomonadales</taxon>
        <taxon>Pseudomonadaceae</taxon>
        <taxon>Pseudomonas</taxon>
    </lineage>
</organism>
<dbReference type="InterPro" id="IPR006664">
    <property type="entry name" value="OMP_bac"/>
</dbReference>
<dbReference type="RefSeq" id="WP_074758139.1">
    <property type="nucleotide sequence ID" value="NZ_FNCO01000021.1"/>
</dbReference>
<evidence type="ECO:0000313" key="8">
    <source>
        <dbReference type="Proteomes" id="UP000182894"/>
    </source>
</evidence>
<evidence type="ECO:0000313" key="7">
    <source>
        <dbReference type="EMBL" id="SDJ06169.1"/>
    </source>
</evidence>
<keyword evidence="5" id="KW-0732">Signal</keyword>
<dbReference type="InterPro" id="IPR006665">
    <property type="entry name" value="OmpA-like"/>
</dbReference>
<evidence type="ECO:0000259" key="6">
    <source>
        <dbReference type="PROSITE" id="PS51123"/>
    </source>
</evidence>
<feature type="chain" id="PRO_5010310774" evidence="5">
    <location>
        <begin position="23"/>
        <end position="203"/>
    </location>
</feature>
<proteinExistence type="predicted"/>
<keyword evidence="8" id="KW-1185">Reference proteome</keyword>
<dbReference type="STRING" id="89065.SAMN05216605_1218"/>
<feature type="signal peptide" evidence="5">
    <location>
        <begin position="1"/>
        <end position="22"/>
    </location>
</feature>
<name>A0A1G8QN01_9PSED</name>
<dbReference type="InterPro" id="IPR036737">
    <property type="entry name" value="OmpA-like_sf"/>
</dbReference>
<dbReference type="AlphaFoldDB" id="A0A1G8QN01"/>
<dbReference type="EMBL" id="FNCO01000021">
    <property type="protein sequence ID" value="SDJ06169.1"/>
    <property type="molecule type" value="Genomic_DNA"/>
</dbReference>
<dbReference type="CDD" id="cd07185">
    <property type="entry name" value="OmpA_C-like"/>
    <property type="match status" value="1"/>
</dbReference>
<evidence type="ECO:0000256" key="5">
    <source>
        <dbReference type="SAM" id="SignalP"/>
    </source>
</evidence>
<dbReference type="Gene3D" id="3.30.1330.60">
    <property type="entry name" value="OmpA-like domain"/>
    <property type="match status" value="1"/>
</dbReference>
<gene>
    <name evidence="7" type="ORF">SAMN05216605_1218</name>
</gene>
<dbReference type="Pfam" id="PF00691">
    <property type="entry name" value="OmpA"/>
    <property type="match status" value="1"/>
</dbReference>
<evidence type="ECO:0000256" key="1">
    <source>
        <dbReference type="ARBA" id="ARBA00004442"/>
    </source>
</evidence>
<evidence type="ECO:0000256" key="4">
    <source>
        <dbReference type="PROSITE-ProRule" id="PRU00473"/>
    </source>
</evidence>
<dbReference type="PROSITE" id="PS51123">
    <property type="entry name" value="OMPA_2"/>
    <property type="match status" value="1"/>
</dbReference>
<evidence type="ECO:0000256" key="3">
    <source>
        <dbReference type="ARBA" id="ARBA00023237"/>
    </source>
</evidence>
<dbReference type="SUPFAM" id="SSF103088">
    <property type="entry name" value="OmpA-like"/>
    <property type="match status" value="1"/>
</dbReference>
<reference evidence="8" key="1">
    <citation type="submission" date="2016-10" db="EMBL/GenBank/DDBJ databases">
        <authorList>
            <person name="Varghese N."/>
            <person name="Submissions S."/>
        </authorList>
    </citation>
    <scope>NUCLEOTIDE SEQUENCE [LARGE SCALE GENOMIC DNA]</scope>
    <source>
        <strain evidence="8">ATCC 700689</strain>
    </source>
</reference>
<protein>
    <submittedName>
        <fullName evidence="7">OmpA-OmpF porin, OOP family</fullName>
    </submittedName>
</protein>
<keyword evidence="2 4" id="KW-0472">Membrane</keyword>
<dbReference type="PANTHER" id="PTHR30329">
    <property type="entry name" value="STATOR ELEMENT OF FLAGELLAR MOTOR COMPLEX"/>
    <property type="match status" value="1"/>
</dbReference>
<keyword evidence="3" id="KW-0998">Cell outer membrane</keyword>
<sequence length="203" mass="22011">MTSLNRAILLASIALVTGSAGAADVREVMVPDNVGVAIEPAHSAHVLGEAVRDTQIKRSPTQWTVTEPARMRALMPADEARLNAEDASAAEEARHTRTTIYFDFDKSHPLAWTPLINVMGEALHAGSTVTVTGYADEVGAAAYNQRLSEDRAIDVARYLIKHGMQKKRIKVLGRGKRDPVSTVDSSKNRRVEIDIVKAEGGSR</sequence>
<accession>A0A1G8QN01</accession>
<dbReference type="GO" id="GO:0009279">
    <property type="term" value="C:cell outer membrane"/>
    <property type="evidence" value="ECO:0007669"/>
    <property type="project" value="UniProtKB-SubCell"/>
</dbReference>
<dbReference type="PANTHER" id="PTHR30329:SF21">
    <property type="entry name" value="LIPOPROTEIN YIAD-RELATED"/>
    <property type="match status" value="1"/>
</dbReference>
<comment type="subcellular location">
    <subcellularLocation>
        <location evidence="1">Cell outer membrane</location>
    </subcellularLocation>
</comment>
<evidence type="ECO:0000256" key="2">
    <source>
        <dbReference type="ARBA" id="ARBA00023136"/>
    </source>
</evidence>
<feature type="domain" description="OmpA-like" evidence="6">
    <location>
        <begin position="89"/>
        <end position="199"/>
    </location>
</feature>
<dbReference type="InterPro" id="IPR050330">
    <property type="entry name" value="Bact_OuterMem_StrucFunc"/>
</dbReference>
<dbReference type="PRINTS" id="PR01021">
    <property type="entry name" value="OMPADOMAIN"/>
</dbReference>